<dbReference type="InterPro" id="IPR000962">
    <property type="entry name" value="Znf_DskA_TraR"/>
</dbReference>
<dbReference type="PROSITE" id="PS01102">
    <property type="entry name" value="ZF_DKSA_1"/>
    <property type="match status" value="1"/>
</dbReference>
<sequence>MLDFPGKTLDFIKKHLKKQEQELDRNLKMVEEDDPVNSPALAESSEPGTDSYIADTHSKNQVIVSQLIRMKNNIRATLAKFRLGTYGKCEGCGKQIEKDRLLALPTAQNCLVCSNKPSKKKK</sequence>
<proteinExistence type="predicted"/>
<evidence type="ECO:0000313" key="7">
    <source>
        <dbReference type="EMBL" id="KKR40850.1"/>
    </source>
</evidence>
<dbReference type="Proteomes" id="UP000034881">
    <property type="component" value="Unassembled WGS sequence"/>
</dbReference>
<keyword evidence="1" id="KW-0479">Metal-binding</keyword>
<comment type="caution">
    <text evidence="7">The sequence shown here is derived from an EMBL/GenBank/DDBJ whole genome shotgun (WGS) entry which is preliminary data.</text>
</comment>
<accession>A0A0G0T163</accession>
<organism evidence="7 8">
    <name type="scientific">Candidatus Daviesbacteria bacterium GW2011_GWC2_40_12</name>
    <dbReference type="NCBI Taxonomy" id="1618431"/>
    <lineage>
        <taxon>Bacteria</taxon>
        <taxon>Candidatus Daviesiibacteriota</taxon>
    </lineage>
</organism>
<protein>
    <submittedName>
        <fullName evidence="7">Transcriptional regulator, TraR/DksA family</fullName>
    </submittedName>
</protein>
<dbReference type="SUPFAM" id="SSF57716">
    <property type="entry name" value="Glucocorticoid receptor-like (DNA-binding domain)"/>
    <property type="match status" value="1"/>
</dbReference>
<dbReference type="AlphaFoldDB" id="A0A0G0T163"/>
<evidence type="ECO:0000256" key="4">
    <source>
        <dbReference type="PROSITE-ProRule" id="PRU00510"/>
    </source>
</evidence>
<dbReference type="EMBL" id="LBYB01000018">
    <property type="protein sequence ID" value="KKR40850.1"/>
    <property type="molecule type" value="Genomic_DNA"/>
</dbReference>
<dbReference type="Gene3D" id="1.20.120.910">
    <property type="entry name" value="DksA, coiled-coil domain"/>
    <property type="match status" value="1"/>
</dbReference>
<dbReference type="PANTHER" id="PTHR33823">
    <property type="entry name" value="RNA POLYMERASE-BINDING TRANSCRIPTION FACTOR DKSA-RELATED"/>
    <property type="match status" value="1"/>
</dbReference>
<evidence type="ECO:0000256" key="2">
    <source>
        <dbReference type="ARBA" id="ARBA00022771"/>
    </source>
</evidence>
<feature type="zinc finger region" description="dksA C4-type" evidence="4">
    <location>
        <begin position="89"/>
        <end position="113"/>
    </location>
</feature>
<feature type="region of interest" description="Disordered" evidence="5">
    <location>
        <begin position="30"/>
        <end position="53"/>
    </location>
</feature>
<evidence type="ECO:0000256" key="1">
    <source>
        <dbReference type="ARBA" id="ARBA00022723"/>
    </source>
</evidence>
<evidence type="ECO:0000256" key="3">
    <source>
        <dbReference type="ARBA" id="ARBA00022833"/>
    </source>
</evidence>
<gene>
    <name evidence="7" type="ORF">UT77_C0018G0003</name>
</gene>
<reference evidence="7 8" key="1">
    <citation type="journal article" date="2015" name="Nature">
        <title>rRNA introns, odd ribosomes, and small enigmatic genomes across a large radiation of phyla.</title>
        <authorList>
            <person name="Brown C.T."/>
            <person name="Hug L.A."/>
            <person name="Thomas B.C."/>
            <person name="Sharon I."/>
            <person name="Castelle C.J."/>
            <person name="Singh A."/>
            <person name="Wilkins M.J."/>
            <person name="Williams K.H."/>
            <person name="Banfield J.F."/>
        </authorList>
    </citation>
    <scope>NUCLEOTIDE SEQUENCE [LARGE SCALE GENOMIC DNA]</scope>
</reference>
<dbReference type="PROSITE" id="PS51128">
    <property type="entry name" value="ZF_DKSA_2"/>
    <property type="match status" value="1"/>
</dbReference>
<evidence type="ECO:0000259" key="6">
    <source>
        <dbReference type="Pfam" id="PF01258"/>
    </source>
</evidence>
<dbReference type="InterPro" id="IPR020458">
    <property type="entry name" value="Znf_DskA_TraR_CS"/>
</dbReference>
<feature type="domain" description="Zinc finger DksA/TraR C4-type" evidence="6">
    <location>
        <begin position="84"/>
        <end position="114"/>
    </location>
</feature>
<evidence type="ECO:0000256" key="5">
    <source>
        <dbReference type="SAM" id="MobiDB-lite"/>
    </source>
</evidence>
<keyword evidence="3" id="KW-0862">Zinc</keyword>
<evidence type="ECO:0000313" key="8">
    <source>
        <dbReference type="Proteomes" id="UP000034881"/>
    </source>
</evidence>
<name>A0A0G0T163_9BACT</name>
<dbReference type="PANTHER" id="PTHR33823:SF4">
    <property type="entry name" value="GENERAL STRESS PROTEIN 16O"/>
    <property type="match status" value="1"/>
</dbReference>
<keyword evidence="2" id="KW-0863">Zinc-finger</keyword>
<dbReference type="Pfam" id="PF01258">
    <property type="entry name" value="zf-dskA_traR"/>
    <property type="match status" value="1"/>
</dbReference>
<dbReference type="GO" id="GO:0008270">
    <property type="term" value="F:zinc ion binding"/>
    <property type="evidence" value="ECO:0007669"/>
    <property type="project" value="UniProtKB-KW"/>
</dbReference>